<feature type="transmembrane region" description="Helical" evidence="1">
    <location>
        <begin position="9"/>
        <end position="28"/>
    </location>
</feature>
<keyword evidence="1" id="KW-1133">Transmembrane helix</keyword>
<name>A0A6J5LWD5_9CAUD</name>
<reference evidence="2" key="1">
    <citation type="submission" date="2020-04" db="EMBL/GenBank/DDBJ databases">
        <authorList>
            <person name="Chiriac C."/>
            <person name="Salcher M."/>
            <person name="Ghai R."/>
            <person name="Kavagutti S V."/>
        </authorList>
    </citation>
    <scope>NUCLEOTIDE SEQUENCE</scope>
</reference>
<feature type="transmembrane region" description="Helical" evidence="1">
    <location>
        <begin position="34"/>
        <end position="52"/>
    </location>
</feature>
<keyword evidence="1" id="KW-0812">Transmembrane</keyword>
<evidence type="ECO:0000256" key="1">
    <source>
        <dbReference type="SAM" id="Phobius"/>
    </source>
</evidence>
<keyword evidence="1" id="KW-0472">Membrane</keyword>
<evidence type="ECO:0000313" key="2">
    <source>
        <dbReference type="EMBL" id="CAB4138838.1"/>
    </source>
</evidence>
<dbReference type="EMBL" id="LR796362">
    <property type="protein sequence ID" value="CAB4138838.1"/>
    <property type="molecule type" value="Genomic_DNA"/>
</dbReference>
<protein>
    <submittedName>
        <fullName evidence="2">Uncharacterized protein</fullName>
    </submittedName>
</protein>
<organism evidence="2">
    <name type="scientific">uncultured Caudovirales phage</name>
    <dbReference type="NCBI Taxonomy" id="2100421"/>
    <lineage>
        <taxon>Viruses</taxon>
        <taxon>Duplodnaviria</taxon>
        <taxon>Heunggongvirae</taxon>
        <taxon>Uroviricota</taxon>
        <taxon>Caudoviricetes</taxon>
        <taxon>Peduoviridae</taxon>
        <taxon>Maltschvirus</taxon>
        <taxon>Maltschvirus maltsch</taxon>
    </lineage>
</organism>
<proteinExistence type="predicted"/>
<accession>A0A6J5LWD5</accession>
<gene>
    <name evidence="2" type="ORF">UFOVP350_10</name>
</gene>
<sequence>MITDQIQEIMARVIAIDMIAVLAFWTAVVSDDRIVKTVSLCGGIAVVIYTLLNSYKVFLEIKQKIRDGKKNQGN</sequence>